<dbReference type="PROSITE" id="PS50292">
    <property type="entry name" value="PEROXIDASE_3"/>
    <property type="match status" value="1"/>
</dbReference>
<accession>A0ABS2XPD1</accession>
<feature type="non-terminal residue" evidence="1">
    <location>
        <position position="1"/>
    </location>
</feature>
<dbReference type="PANTHER" id="PTHR11475:SF54">
    <property type="entry name" value="IG-LIKE DOMAIN-CONTAINING PROTEIN"/>
    <property type="match status" value="1"/>
</dbReference>
<dbReference type="InterPro" id="IPR019791">
    <property type="entry name" value="Haem_peroxidase_animal"/>
</dbReference>
<evidence type="ECO:0000313" key="1">
    <source>
        <dbReference type="EMBL" id="MBN3275812.1"/>
    </source>
</evidence>
<proteinExistence type="predicted"/>
<dbReference type="Gene3D" id="1.10.640.10">
    <property type="entry name" value="Haem peroxidase domain superfamily, animal type"/>
    <property type="match status" value="2"/>
</dbReference>
<comment type="caution">
    <text evidence="1">The sequence shown here is derived from an EMBL/GenBank/DDBJ whole genome shotgun (WGS) entry which is preliminary data.</text>
</comment>
<dbReference type="SUPFAM" id="SSF48113">
    <property type="entry name" value="Heme-dependent peroxidases"/>
    <property type="match status" value="1"/>
</dbReference>
<name>A0ABS2XPD1_POLSP</name>
<dbReference type="PRINTS" id="PR00457">
    <property type="entry name" value="ANPEROXIDASE"/>
</dbReference>
<dbReference type="Pfam" id="PF03098">
    <property type="entry name" value="An_peroxidase"/>
    <property type="match status" value="3"/>
</dbReference>
<feature type="non-terminal residue" evidence="1">
    <location>
        <position position="363"/>
    </location>
</feature>
<dbReference type="Proteomes" id="UP001166093">
    <property type="component" value="Unassembled WGS sequence"/>
</dbReference>
<keyword evidence="2" id="KW-1185">Reference proteome</keyword>
<evidence type="ECO:0000313" key="2">
    <source>
        <dbReference type="Proteomes" id="UP001166093"/>
    </source>
</evidence>
<dbReference type="InterPro" id="IPR010255">
    <property type="entry name" value="Haem_peroxidase_sf"/>
</dbReference>
<gene>
    <name evidence="1" type="primary">Pxdn_3</name>
    <name evidence="1" type="ORF">GTO93_0017592</name>
</gene>
<reference evidence="1" key="1">
    <citation type="journal article" date="2021" name="Cell">
        <title>Tracing the genetic footprints of vertebrate landing in non-teleost ray-finned fishes.</title>
        <authorList>
            <person name="Bi X."/>
            <person name="Wang K."/>
            <person name="Yang L."/>
            <person name="Pan H."/>
            <person name="Jiang H."/>
            <person name="Wei Q."/>
            <person name="Fang M."/>
            <person name="Yu H."/>
            <person name="Zhu C."/>
            <person name="Cai Y."/>
            <person name="He Y."/>
            <person name="Gan X."/>
            <person name="Zeng H."/>
            <person name="Yu D."/>
            <person name="Zhu Y."/>
            <person name="Jiang H."/>
            <person name="Qiu Q."/>
            <person name="Yang H."/>
            <person name="Zhang Y.E."/>
            <person name="Wang W."/>
            <person name="Zhu M."/>
            <person name="He S."/>
            <person name="Zhang G."/>
        </authorList>
    </citation>
    <scope>NUCLEOTIDE SEQUENCE</scope>
    <source>
        <strain evidence="1">Pddl_001</strain>
    </source>
</reference>
<dbReference type="EMBL" id="JAAWVQ010054045">
    <property type="protein sequence ID" value="MBN3275812.1"/>
    <property type="molecule type" value="Genomic_DNA"/>
</dbReference>
<organism evidence="1 2">
    <name type="scientific">Polyodon spathula</name>
    <name type="common">North American paddlefish</name>
    <name type="synonym">Squalus spathula</name>
    <dbReference type="NCBI Taxonomy" id="7913"/>
    <lineage>
        <taxon>Eukaryota</taxon>
        <taxon>Metazoa</taxon>
        <taxon>Chordata</taxon>
        <taxon>Craniata</taxon>
        <taxon>Vertebrata</taxon>
        <taxon>Euteleostomi</taxon>
        <taxon>Actinopterygii</taxon>
        <taxon>Chondrostei</taxon>
        <taxon>Acipenseriformes</taxon>
        <taxon>Polyodontidae</taxon>
        <taxon>Polyodon</taxon>
    </lineage>
</organism>
<dbReference type="PANTHER" id="PTHR11475">
    <property type="entry name" value="OXIDASE/PEROXIDASE"/>
    <property type="match status" value="1"/>
</dbReference>
<protein>
    <submittedName>
        <fullName evidence="1">PXDN protein</fullName>
    </submittedName>
</protein>
<sequence>MCFHQKYRTQDDTCNNLQQPKWGASATAFEQLLKPAYKDGFNFPLGSREHTSDNQHPLPLARLVSTTVMRSEMVTLENQFTKMLMQWGQLLTYNVVRSVAAISNSRFSDGAHCSEVCTEDPSSFSILIPENDPFAWGKRCMPLMRSSPVCGSSMASLFINSVLPREQMNHLTSYIDASNVYGSTDHESQQLRDLTIKAFLRKGDAAPGSGKPLMPFAMSHPQSVEFRLFREHNRIAAKLLPLNTKWNSNTTYHEARKQDFGAIPEGQLPLQKAVSLFWIIREGGIYLILCGLFGRVSTEQLSPVLTEQLFATTRAVNLDLIALNIQRGRDHGIPPYKDYRVVCNLISAQNFEDLRNENKNPEI</sequence>
<dbReference type="InterPro" id="IPR037120">
    <property type="entry name" value="Haem_peroxidase_sf_animal"/>
</dbReference>